<dbReference type="PANTHER" id="PTHR30352:SF4">
    <property type="entry name" value="PYRUVATE FORMATE-LYASE 2-ACTIVATING ENZYME"/>
    <property type="match status" value="1"/>
</dbReference>
<evidence type="ECO:0000256" key="9">
    <source>
        <dbReference type="ARBA" id="ARBA00047365"/>
    </source>
</evidence>
<dbReference type="PROSITE" id="PS51918">
    <property type="entry name" value="RADICAL_SAM"/>
    <property type="match status" value="1"/>
</dbReference>
<dbReference type="SFLD" id="SFLDG01118">
    <property type="entry name" value="activating_enzymes__group_2"/>
    <property type="match status" value="1"/>
</dbReference>
<dbReference type="PROSITE" id="PS51379">
    <property type="entry name" value="4FE4S_FER_2"/>
    <property type="match status" value="2"/>
</dbReference>
<feature type="domain" description="4Fe-4S ferredoxin-type" evidence="10">
    <location>
        <begin position="46"/>
        <end position="74"/>
    </location>
</feature>
<evidence type="ECO:0000313" key="13">
    <source>
        <dbReference type="Proteomes" id="UP001224418"/>
    </source>
</evidence>
<keyword evidence="7" id="KW-0408">Iron</keyword>
<evidence type="ECO:0000256" key="2">
    <source>
        <dbReference type="ARBA" id="ARBA00009777"/>
    </source>
</evidence>
<accession>A0ABU0JMK3</accession>
<dbReference type="Pfam" id="PF04055">
    <property type="entry name" value="Radical_SAM"/>
    <property type="match status" value="1"/>
</dbReference>
<name>A0ABU0JMK3_HATLI</name>
<dbReference type="SUPFAM" id="SSF54862">
    <property type="entry name" value="4Fe-4S ferredoxins"/>
    <property type="match status" value="1"/>
</dbReference>
<evidence type="ECO:0000256" key="8">
    <source>
        <dbReference type="ARBA" id="ARBA00023014"/>
    </source>
</evidence>
<dbReference type="PROSITE" id="PS01087">
    <property type="entry name" value="RADICAL_ACTIVATING"/>
    <property type="match status" value="1"/>
</dbReference>
<protein>
    <submittedName>
        <fullName evidence="12">Pyruvate formate lyase activating enzyme</fullName>
        <ecNumber evidence="12">1.97.1.4</ecNumber>
    </submittedName>
</protein>
<dbReference type="InterPro" id="IPR017896">
    <property type="entry name" value="4Fe4S_Fe-S-bd"/>
</dbReference>
<feature type="domain" description="Radical SAM core" evidence="11">
    <location>
        <begin position="15"/>
        <end position="291"/>
    </location>
</feature>
<evidence type="ECO:0000256" key="6">
    <source>
        <dbReference type="ARBA" id="ARBA00023002"/>
    </source>
</evidence>
<keyword evidence="6 12" id="KW-0560">Oxidoreductase</keyword>
<dbReference type="EC" id="1.97.1.4" evidence="12"/>
<evidence type="ECO:0000256" key="3">
    <source>
        <dbReference type="ARBA" id="ARBA00022485"/>
    </source>
</evidence>
<gene>
    <name evidence="12" type="ORF">QOZ93_000013</name>
</gene>
<evidence type="ECO:0000256" key="7">
    <source>
        <dbReference type="ARBA" id="ARBA00023004"/>
    </source>
</evidence>
<dbReference type="GO" id="GO:0043365">
    <property type="term" value="F:[formate-C-acetyltransferase]-activating enzyme activity"/>
    <property type="evidence" value="ECO:0007669"/>
    <property type="project" value="UniProtKB-EC"/>
</dbReference>
<keyword evidence="13" id="KW-1185">Reference proteome</keyword>
<dbReference type="Gene3D" id="3.30.70.20">
    <property type="match status" value="1"/>
</dbReference>
<evidence type="ECO:0000259" key="10">
    <source>
        <dbReference type="PROSITE" id="PS51379"/>
    </source>
</evidence>
<keyword evidence="3" id="KW-0004">4Fe-4S</keyword>
<evidence type="ECO:0000259" key="11">
    <source>
        <dbReference type="PROSITE" id="PS51918"/>
    </source>
</evidence>
<comment type="caution">
    <text evidence="12">The sequence shown here is derived from an EMBL/GenBank/DDBJ whole genome shotgun (WGS) entry which is preliminary data.</text>
</comment>
<comment type="similarity">
    <text evidence="2">Belongs to the organic radical-activating enzymes family.</text>
</comment>
<comment type="cofactor">
    <cofactor evidence="1">
        <name>[4Fe-4S] cluster</name>
        <dbReference type="ChEBI" id="CHEBI:49883"/>
    </cofactor>
</comment>
<sequence>MNKGIIFNIQKYSIHDGPGIRTTVFLKGCPLNCWWCHNPESQKKEPQLMHFNSKCIKCGRCENKCNQNAISIVDNKFYLDKSKCTLCGQCADVCVQAALELSGKEVTVEQVVKEVKKDEIFYEESNGGVTFSGGEPMAQIDFLEKALKACSNSGIHTTVDTCAFTTWSNFERILDYTDLFLVDLKHIDSNEHKKYTGVPNETILENIKKLSDLGKKIYIRIPIIPGINDSNEIIDRTISFLRDIKMDQLNLLPYHKIGMDKYKRLQENYKLEGLQEPSQKYMQQLVEYFKKNGFNVKIGG</sequence>
<dbReference type="InterPro" id="IPR058240">
    <property type="entry name" value="rSAM_sf"/>
</dbReference>
<dbReference type="InterPro" id="IPR001989">
    <property type="entry name" value="Radical_activat_CS"/>
</dbReference>
<proteinExistence type="inferred from homology"/>
<dbReference type="EMBL" id="JAUSWN010000001">
    <property type="protein sequence ID" value="MDQ0478312.1"/>
    <property type="molecule type" value="Genomic_DNA"/>
</dbReference>
<evidence type="ECO:0000256" key="5">
    <source>
        <dbReference type="ARBA" id="ARBA00022723"/>
    </source>
</evidence>
<dbReference type="SFLD" id="SFLDG01066">
    <property type="entry name" value="organic_radical-activating_enz"/>
    <property type="match status" value="1"/>
</dbReference>
<evidence type="ECO:0000256" key="1">
    <source>
        <dbReference type="ARBA" id="ARBA00001966"/>
    </source>
</evidence>
<evidence type="ECO:0000313" key="12">
    <source>
        <dbReference type="EMBL" id="MDQ0478312.1"/>
    </source>
</evidence>
<dbReference type="InterPro" id="IPR013785">
    <property type="entry name" value="Aldolase_TIM"/>
</dbReference>
<keyword evidence="8" id="KW-0411">Iron-sulfur</keyword>
<dbReference type="InterPro" id="IPR050014">
    <property type="entry name" value="T4HPD_activ_SAM"/>
</dbReference>
<dbReference type="GO" id="GO:0016829">
    <property type="term" value="F:lyase activity"/>
    <property type="evidence" value="ECO:0007669"/>
    <property type="project" value="UniProtKB-KW"/>
</dbReference>
<dbReference type="Proteomes" id="UP001224418">
    <property type="component" value="Unassembled WGS sequence"/>
</dbReference>
<dbReference type="InterPro" id="IPR012839">
    <property type="entry name" value="Organic_radical_activase"/>
</dbReference>
<dbReference type="NCBIfam" id="NF043069">
    <property type="entry name" value="T4HPD_activ_SAM"/>
    <property type="match status" value="1"/>
</dbReference>
<dbReference type="CDD" id="cd01335">
    <property type="entry name" value="Radical_SAM"/>
    <property type="match status" value="1"/>
</dbReference>
<keyword evidence="5" id="KW-0479">Metal-binding</keyword>
<keyword evidence="12" id="KW-0670">Pyruvate</keyword>
<dbReference type="RefSeq" id="WP_307354643.1">
    <property type="nucleotide sequence ID" value="NZ_BAAACJ010000024.1"/>
</dbReference>
<dbReference type="InterPro" id="IPR007197">
    <property type="entry name" value="rSAM"/>
</dbReference>
<feature type="domain" description="4Fe-4S ferredoxin-type" evidence="10">
    <location>
        <begin position="75"/>
        <end position="104"/>
    </location>
</feature>
<dbReference type="Gene3D" id="3.20.20.70">
    <property type="entry name" value="Aldolase class I"/>
    <property type="match status" value="1"/>
</dbReference>
<evidence type="ECO:0000256" key="4">
    <source>
        <dbReference type="ARBA" id="ARBA00022691"/>
    </source>
</evidence>
<dbReference type="PIRSF" id="PIRSF000371">
    <property type="entry name" value="PFL_act_enz"/>
    <property type="match status" value="1"/>
</dbReference>
<dbReference type="NCBIfam" id="TIGR02494">
    <property type="entry name" value="PFLE_PFLC"/>
    <property type="match status" value="1"/>
</dbReference>
<comment type="catalytic activity">
    <reaction evidence="9">
        <text>glycyl-[protein] + reduced [flavodoxin] + S-adenosyl-L-methionine = glycin-2-yl radical-[protein] + semiquinone [flavodoxin] + 5'-deoxyadenosine + L-methionine + H(+)</text>
        <dbReference type="Rhea" id="RHEA:61976"/>
        <dbReference type="Rhea" id="RHEA-COMP:10622"/>
        <dbReference type="Rhea" id="RHEA-COMP:14480"/>
        <dbReference type="Rhea" id="RHEA-COMP:15993"/>
        <dbReference type="Rhea" id="RHEA-COMP:15994"/>
        <dbReference type="ChEBI" id="CHEBI:15378"/>
        <dbReference type="ChEBI" id="CHEBI:17319"/>
        <dbReference type="ChEBI" id="CHEBI:29947"/>
        <dbReference type="ChEBI" id="CHEBI:32722"/>
        <dbReference type="ChEBI" id="CHEBI:57618"/>
        <dbReference type="ChEBI" id="CHEBI:57844"/>
        <dbReference type="ChEBI" id="CHEBI:59789"/>
        <dbReference type="ChEBI" id="CHEBI:140311"/>
    </reaction>
</comment>
<reference evidence="12 13" key="1">
    <citation type="submission" date="2023-07" db="EMBL/GenBank/DDBJ databases">
        <title>Genomic Encyclopedia of Type Strains, Phase IV (KMG-IV): sequencing the most valuable type-strain genomes for metagenomic binning, comparative biology and taxonomic classification.</title>
        <authorList>
            <person name="Goeker M."/>
        </authorList>
    </citation>
    <scope>NUCLEOTIDE SEQUENCE [LARGE SCALE GENOMIC DNA]</scope>
    <source>
        <strain evidence="12 13">DSM 1400</strain>
    </source>
</reference>
<organism evidence="12 13">
    <name type="scientific">Hathewaya limosa</name>
    <name type="common">Clostridium limosum</name>
    <dbReference type="NCBI Taxonomy" id="1536"/>
    <lineage>
        <taxon>Bacteria</taxon>
        <taxon>Bacillati</taxon>
        <taxon>Bacillota</taxon>
        <taxon>Clostridia</taxon>
        <taxon>Eubacteriales</taxon>
        <taxon>Clostridiaceae</taxon>
        <taxon>Hathewaya</taxon>
    </lineage>
</organism>
<keyword evidence="12" id="KW-0456">Lyase</keyword>
<dbReference type="PANTHER" id="PTHR30352">
    <property type="entry name" value="PYRUVATE FORMATE-LYASE-ACTIVATING ENZYME"/>
    <property type="match status" value="1"/>
</dbReference>
<dbReference type="SFLD" id="SFLDS00029">
    <property type="entry name" value="Radical_SAM"/>
    <property type="match status" value="1"/>
</dbReference>
<dbReference type="SUPFAM" id="SSF102114">
    <property type="entry name" value="Radical SAM enzymes"/>
    <property type="match status" value="1"/>
</dbReference>
<keyword evidence="4" id="KW-0949">S-adenosyl-L-methionine</keyword>
<dbReference type="InterPro" id="IPR034457">
    <property type="entry name" value="Organic_radical-activating"/>
</dbReference>
<dbReference type="InterPro" id="IPR040074">
    <property type="entry name" value="BssD/PflA/YjjW"/>
</dbReference>